<organism evidence="1">
    <name type="scientific">Gordonia amarae</name>
    <dbReference type="NCBI Taxonomy" id="36821"/>
    <lineage>
        <taxon>Bacteria</taxon>
        <taxon>Bacillati</taxon>
        <taxon>Actinomycetota</taxon>
        <taxon>Actinomycetes</taxon>
        <taxon>Mycobacteriales</taxon>
        <taxon>Gordoniaceae</taxon>
        <taxon>Gordonia</taxon>
    </lineage>
</organism>
<evidence type="ECO:0000313" key="1">
    <source>
        <dbReference type="EMBL" id="QHN40201.1"/>
    </source>
</evidence>
<name>A0A857MFV5_9ACTN</name>
<reference evidence="1" key="1">
    <citation type="journal article" date="2021" name="Nat. Microbiol.">
        <title>Cocultivation of an ultrasmall environmental parasitic bacterium with lytic ability against bacteria associated with wastewater foams.</title>
        <authorList>
            <person name="Batinovic S."/>
            <person name="Rose J.J.A."/>
            <person name="Ratcliffe J."/>
            <person name="Seviour R.J."/>
            <person name="Petrovski S."/>
        </authorList>
    </citation>
    <scope>NUCLEOTIDE SEQUENCE</scope>
    <source>
        <strain evidence="1">CON44</strain>
    </source>
</reference>
<proteinExistence type="predicted"/>
<sequence>MARIPRTPSRTAGPALALLIMLVGALLAAGGTALAPVPAHAAPAAPRADFSVSGGVVALHVSGLPKQPLTCELIIGDPNRLSSSSRGDRFVHGKTATGSITLRLAPQLGGFPMVYSTQANCNGWIATPNRQFYSFHRVREVVVTPAGGFVL</sequence>
<dbReference type="EMBL" id="CP045810">
    <property type="protein sequence ID" value="QHN40201.1"/>
    <property type="molecule type" value="Genomic_DNA"/>
</dbReference>
<dbReference type="AlphaFoldDB" id="A0A857MFV5"/>
<protein>
    <submittedName>
        <fullName evidence="1">Uncharacterized protein</fullName>
    </submittedName>
</protein>
<gene>
    <name evidence="1" type="ORF">GII30_14535</name>
</gene>
<accession>A0A857MFV5</accession>
<dbReference type="RefSeq" id="WP_005186985.1">
    <property type="nucleotide sequence ID" value="NZ_CP045808.1"/>
</dbReference>